<comment type="similarity">
    <text evidence="1">Belongs to the aspartate/glutamate racemases family.</text>
</comment>
<dbReference type="InterPro" id="IPR033134">
    <property type="entry name" value="Asp/Glu_racemase_AS_2"/>
</dbReference>
<dbReference type="InterPro" id="IPR004380">
    <property type="entry name" value="Asp_race"/>
</dbReference>
<dbReference type="EMBL" id="JARPYI010000008">
    <property type="protein sequence ID" value="MDT2600842.1"/>
    <property type="molecule type" value="Genomic_DNA"/>
</dbReference>
<protein>
    <submittedName>
        <fullName evidence="3">Aspartate/glutamate racemase family protein</fullName>
    </submittedName>
</protein>
<dbReference type="RefSeq" id="WP_311823037.1">
    <property type="nucleotide sequence ID" value="NZ_JARPYF010000008.1"/>
</dbReference>
<sequence length="230" mass="25217">MKTIGLLGGMSWESTVTYYTRINELVNEKLGGLHSAKIKLASVDFEEIEQCQVNNEWEKSGEILGKDAQGLEQAGADFLLICTNTMHKVAPQIAEHVSIPILHIADATIAELQAKKIKKVALLGTKYTMTQNFYKQKIIESGIDVWIPNDADIETVNQIIFAELCHGRILAESKEAFINVINQAIDAGAEGVILGCTEIGLLIQQEDVAIPVFDTTEIHSQKAVELALAD</sequence>
<dbReference type="Proteomes" id="UP001252875">
    <property type="component" value="Unassembled WGS sequence"/>
</dbReference>
<dbReference type="PROSITE" id="PS00924">
    <property type="entry name" value="ASP_GLU_RACEMASE_2"/>
    <property type="match status" value="1"/>
</dbReference>
<proteinExistence type="inferred from homology"/>
<evidence type="ECO:0000256" key="1">
    <source>
        <dbReference type="ARBA" id="ARBA00007847"/>
    </source>
</evidence>
<comment type="caution">
    <text evidence="3">The sequence shown here is derived from an EMBL/GenBank/DDBJ whole genome shotgun (WGS) entry which is preliminary data.</text>
</comment>
<dbReference type="InterPro" id="IPR001920">
    <property type="entry name" value="Asp/Glu_race"/>
</dbReference>
<dbReference type="PANTHER" id="PTHR21198:SF7">
    <property type="entry name" value="ASPARTATE-GLUTAMATE RACEMASE FAMILY"/>
    <property type="match status" value="1"/>
</dbReference>
<accession>A0ABU3F1P9</accession>
<evidence type="ECO:0000313" key="3">
    <source>
        <dbReference type="EMBL" id="MDT2600842.1"/>
    </source>
</evidence>
<reference evidence="3 4" key="1">
    <citation type="submission" date="2023-03" db="EMBL/GenBank/DDBJ databases">
        <authorList>
            <person name="Shen W."/>
            <person name="Cai J."/>
        </authorList>
    </citation>
    <scope>NUCLEOTIDE SEQUENCE [LARGE SCALE GENOMIC DNA]</scope>
    <source>
        <strain evidence="3 4">D6-4</strain>
    </source>
</reference>
<dbReference type="Gene3D" id="3.40.50.1860">
    <property type="match status" value="2"/>
</dbReference>
<dbReference type="SUPFAM" id="SSF53681">
    <property type="entry name" value="Aspartate/glutamate racemase"/>
    <property type="match status" value="2"/>
</dbReference>
<dbReference type="PANTHER" id="PTHR21198">
    <property type="entry name" value="GLUTAMATE RACEMASE"/>
    <property type="match status" value="1"/>
</dbReference>
<keyword evidence="4" id="KW-1185">Reference proteome</keyword>
<keyword evidence="2" id="KW-0413">Isomerase</keyword>
<dbReference type="NCBIfam" id="TIGR00035">
    <property type="entry name" value="asp_race"/>
    <property type="match status" value="1"/>
</dbReference>
<evidence type="ECO:0000256" key="2">
    <source>
        <dbReference type="ARBA" id="ARBA00023235"/>
    </source>
</evidence>
<dbReference type="InterPro" id="IPR015942">
    <property type="entry name" value="Asp/Glu/hydantoin_racemase"/>
</dbReference>
<dbReference type="Pfam" id="PF01177">
    <property type="entry name" value="Asp_Glu_race"/>
    <property type="match status" value="1"/>
</dbReference>
<organism evidence="3 4">
    <name type="scientific">Enterococcus hulanensis</name>
    <dbReference type="NCBI Taxonomy" id="2559929"/>
    <lineage>
        <taxon>Bacteria</taxon>
        <taxon>Bacillati</taxon>
        <taxon>Bacillota</taxon>
        <taxon>Bacilli</taxon>
        <taxon>Lactobacillales</taxon>
        <taxon>Enterococcaceae</taxon>
        <taxon>Enterococcus</taxon>
    </lineage>
</organism>
<evidence type="ECO:0000313" key="4">
    <source>
        <dbReference type="Proteomes" id="UP001252875"/>
    </source>
</evidence>
<gene>
    <name evidence="3" type="ORF">P7D85_13735</name>
</gene>
<name>A0ABU3F1P9_9ENTE</name>